<dbReference type="AlphaFoldDB" id="A0A9W8XL74"/>
<comment type="caution">
    <text evidence="1">The sequence shown here is derived from an EMBL/GenBank/DDBJ whole genome shotgun (WGS) entry which is preliminary data.</text>
</comment>
<dbReference type="OrthoDB" id="3659804at2759"/>
<evidence type="ECO:0000313" key="1">
    <source>
        <dbReference type="EMBL" id="KAJ4352266.1"/>
    </source>
</evidence>
<gene>
    <name evidence="1" type="ORF">N0V89_007613</name>
</gene>
<dbReference type="RefSeq" id="XP_056070622.1">
    <property type="nucleotide sequence ID" value="XM_056216375.1"/>
</dbReference>
<dbReference type="EMBL" id="JAPEUX010000005">
    <property type="protein sequence ID" value="KAJ4352266.1"/>
    <property type="molecule type" value="Genomic_DNA"/>
</dbReference>
<proteinExistence type="predicted"/>
<name>A0A9W8XL74_9PLEO</name>
<keyword evidence="2" id="KW-1185">Reference proteome</keyword>
<dbReference type="Proteomes" id="UP001140513">
    <property type="component" value="Unassembled WGS sequence"/>
</dbReference>
<evidence type="ECO:0000313" key="2">
    <source>
        <dbReference type="Proteomes" id="UP001140513"/>
    </source>
</evidence>
<dbReference type="GeneID" id="80911143"/>
<sequence length="697" mass="78863">MSTAGPARPPDGATALWAMWPWASKNYAAVCEGDVFSVLFGLRHVVRNFEFAPVDGAVCLEEPGFPPQATYAQRLLSIRHRMLKDPHACRFVQFDVKSTTGLEAGSQTSLTAVRQHRKTAFWIIVCASDPSFVSLIPNIPTMRRRREGEHLFAVNSTRRLAVSGIAYGYLDPEHAAHRMPLGLLQTAVERVRACAIASASGDRQDYVNPWTGVAYRGWVPAITESTDDMWPREDTEHSGASLGILALWRELRLASGDGEDVQFDMVGLQPRLADMKVVFKQRQWLIQCKSDTQDRQPGQFGDVAIAREGDRYAGRRGDDGEAPCSIHHFFSSHDRFDFLLYDFRFDGGEQPLTTGFFFLPERVLPDEFFTSSDQTIEASFAREEFLRYYMTIEENGDWARHILDVIDDNPAPRRASRPHRECAVRRPLAWRVVSRLKQLQMPGLAPEQRLPNTAAAICHRRLFRGVLDQCATRLSGIIVVFAYRHAACDFAFAPYAWTASERDAYWTTGKPPVTVQDLPAAMPMVPFYAFAHGTRCDWRGPMLSGAEFRRANSWALPRILLFDATAAKDTAGPLFVIPTPDLSVTARHRREYQLHVEVDKKKGDRHGRVPLVRELLHTGRNIVDYAMPKLGPNAYETTSEDGWGELWALLDSFAGTTPFAYPEGCRREPREYRTTLKQLHERWWEEETRRAEDGAGT</sequence>
<protein>
    <submittedName>
        <fullName evidence="1">Uncharacterized protein</fullName>
    </submittedName>
</protein>
<accession>A0A9W8XL74</accession>
<organism evidence="1 2">
    <name type="scientific">Didymosphaeria variabile</name>
    <dbReference type="NCBI Taxonomy" id="1932322"/>
    <lineage>
        <taxon>Eukaryota</taxon>
        <taxon>Fungi</taxon>
        <taxon>Dikarya</taxon>
        <taxon>Ascomycota</taxon>
        <taxon>Pezizomycotina</taxon>
        <taxon>Dothideomycetes</taxon>
        <taxon>Pleosporomycetidae</taxon>
        <taxon>Pleosporales</taxon>
        <taxon>Massarineae</taxon>
        <taxon>Didymosphaeriaceae</taxon>
        <taxon>Didymosphaeria</taxon>
    </lineage>
</organism>
<reference evidence="1" key="1">
    <citation type="submission" date="2022-10" db="EMBL/GenBank/DDBJ databases">
        <title>Tapping the CABI collections for fungal endophytes: first genome assemblies for Collariella, Neodidymelliopsis, Ascochyta clinopodiicola, Didymella pomorum, Didymosphaeria variabile, Neocosmospora piperis and Neocucurbitaria cava.</title>
        <authorList>
            <person name="Hill R."/>
        </authorList>
    </citation>
    <scope>NUCLEOTIDE SEQUENCE</scope>
    <source>
        <strain evidence="1">IMI 356815</strain>
    </source>
</reference>